<dbReference type="AlphaFoldDB" id="A0A5G2R1N5"/>
<dbReference type="InParanoid" id="A0A5G2R1N5"/>
<reference evidence="1" key="3">
    <citation type="submission" date="2025-08" db="UniProtKB">
        <authorList>
            <consortium name="Ensembl"/>
        </authorList>
    </citation>
    <scope>IDENTIFICATION</scope>
</reference>
<reference evidence="1" key="2">
    <citation type="journal article" date="2020" name="Gigascience">
        <title>An improved pig reference genome sequence to enable pig genetics and genomics research.</title>
        <authorList>
            <person name="Warr A."/>
            <person name="Affara N."/>
            <person name="Aken B."/>
            <person name="Beiki H."/>
            <person name="Bickhart D.M."/>
            <person name="Billis K."/>
            <person name="Chow W."/>
            <person name="Eory L."/>
            <person name="Finlayson H.A."/>
            <person name="Flicek P."/>
            <person name="Giron C.G."/>
            <person name="Griffin D.K."/>
            <person name="Hall R."/>
            <person name="Hannum G."/>
            <person name="Hourlier T."/>
            <person name="Howe K."/>
            <person name="Hume D.A."/>
            <person name="Izuogu O."/>
            <person name="Kim K."/>
            <person name="Koren S."/>
            <person name="Liu H."/>
            <person name="Manchanda N."/>
            <person name="Martin F.J."/>
            <person name="Nonneman D.J."/>
            <person name="O'Connor R.E."/>
            <person name="Phillippy A.M."/>
            <person name="Rohrer G.A."/>
            <person name="Rosen B.D."/>
            <person name="Rund L.A."/>
            <person name="Sargent C.A."/>
            <person name="Schook L.B."/>
            <person name="Schroeder S.G."/>
            <person name="Schwartz A.S."/>
            <person name="Skinner B.M."/>
            <person name="Talbot R."/>
            <person name="Tseng E."/>
            <person name="Tuggle C.K."/>
            <person name="Watson M."/>
            <person name="Smith T.P.L."/>
            <person name="Archibald A.L."/>
        </authorList>
    </citation>
    <scope>NUCLEOTIDE SEQUENCE [LARGE SCALE GENOMIC DNA]</scope>
    <source>
        <strain evidence="1">Duroc</strain>
    </source>
</reference>
<organism evidence="1 2">
    <name type="scientific">Sus scrofa</name>
    <name type="common">Pig</name>
    <dbReference type="NCBI Taxonomy" id="9823"/>
    <lineage>
        <taxon>Eukaryota</taxon>
        <taxon>Metazoa</taxon>
        <taxon>Chordata</taxon>
        <taxon>Craniata</taxon>
        <taxon>Vertebrata</taxon>
        <taxon>Euteleostomi</taxon>
        <taxon>Mammalia</taxon>
        <taxon>Eutheria</taxon>
        <taxon>Laurasiatheria</taxon>
        <taxon>Artiodactyla</taxon>
        <taxon>Suina</taxon>
        <taxon>Suidae</taxon>
        <taxon>Sus</taxon>
    </lineage>
</organism>
<sequence>MNEPSNLTAKLESCSPDLVARPLLHSLLPPLALASHLDVCVVGWMELLPHRVGTLALAAIGIVLLGVDDPGAPSDQVEVHLELDLPTQLASVLQVISAVPPSLLPRELTLLDPPGALSFPQQGGATQPPLLWREVGVQHEEHVGDRW</sequence>
<keyword evidence="2" id="KW-1185">Reference proteome</keyword>
<evidence type="ECO:0000313" key="2">
    <source>
        <dbReference type="Proteomes" id="UP000008227"/>
    </source>
</evidence>
<protein>
    <submittedName>
        <fullName evidence="1">Uncharacterized protein</fullName>
    </submittedName>
</protein>
<dbReference type="GeneTree" id="ENSGT00980000202026"/>
<evidence type="ECO:0000313" key="1">
    <source>
        <dbReference type="Ensembl" id="ENSSSCP00000070260.1"/>
    </source>
</evidence>
<dbReference type="Proteomes" id="UP000008227">
    <property type="component" value="Chromosome 14"/>
</dbReference>
<reference evidence="2" key="1">
    <citation type="submission" date="2009-11" db="EMBL/GenBank/DDBJ databases">
        <authorList>
            <consortium name="Porcine genome sequencing project"/>
        </authorList>
    </citation>
    <scope>NUCLEOTIDE SEQUENCE [LARGE SCALE GENOMIC DNA]</scope>
    <source>
        <strain evidence="2">Duroc</strain>
    </source>
</reference>
<name>A0A5G2R1N5_PIG</name>
<reference evidence="1" key="4">
    <citation type="submission" date="2025-09" db="UniProtKB">
        <authorList>
            <consortium name="Ensembl"/>
        </authorList>
    </citation>
    <scope>IDENTIFICATION</scope>
</reference>
<accession>A0A5G2R1N5</accession>
<dbReference type="Ensembl" id="ENSSSCT00000089672.2">
    <property type="protein sequence ID" value="ENSSSCP00000070260.1"/>
    <property type="gene ID" value="ENSSSCG00000051352.2"/>
</dbReference>
<proteinExistence type="predicted"/>